<gene>
    <name evidence="1" type="ORF">OGAPHI_002451</name>
</gene>
<evidence type="ECO:0000313" key="2">
    <source>
        <dbReference type="Proteomes" id="UP000769157"/>
    </source>
</evidence>
<protein>
    <submittedName>
        <fullName evidence="1">Uncharacterized protein</fullName>
    </submittedName>
</protein>
<keyword evidence="2" id="KW-1185">Reference proteome</keyword>
<reference evidence="1" key="1">
    <citation type="journal article" date="2021" name="Open Biol.">
        <title>Shared evolutionary footprints suggest mitochondrial oxidative damage underlies multiple complex I losses in fungi.</title>
        <authorList>
            <person name="Schikora-Tamarit M.A."/>
            <person name="Marcet-Houben M."/>
            <person name="Nosek J."/>
            <person name="Gabaldon T."/>
        </authorList>
    </citation>
    <scope>NUCLEOTIDE SEQUENCE</scope>
    <source>
        <strain evidence="1">CBS6075</strain>
    </source>
</reference>
<name>A0A9P8PCD3_9ASCO</name>
<organism evidence="1 2">
    <name type="scientific">Ogataea philodendri</name>
    <dbReference type="NCBI Taxonomy" id="1378263"/>
    <lineage>
        <taxon>Eukaryota</taxon>
        <taxon>Fungi</taxon>
        <taxon>Dikarya</taxon>
        <taxon>Ascomycota</taxon>
        <taxon>Saccharomycotina</taxon>
        <taxon>Pichiomycetes</taxon>
        <taxon>Pichiales</taxon>
        <taxon>Pichiaceae</taxon>
        <taxon>Ogataea</taxon>
    </lineage>
</organism>
<dbReference type="GeneID" id="70234418"/>
<comment type="caution">
    <text evidence="1">The sequence shown here is derived from an EMBL/GenBank/DDBJ whole genome shotgun (WGS) entry which is preliminary data.</text>
</comment>
<dbReference type="EMBL" id="JAEUBE010000158">
    <property type="protein sequence ID" value="KAH3668697.1"/>
    <property type="molecule type" value="Genomic_DNA"/>
</dbReference>
<evidence type="ECO:0000313" key="1">
    <source>
        <dbReference type="EMBL" id="KAH3668697.1"/>
    </source>
</evidence>
<dbReference type="RefSeq" id="XP_046063111.1">
    <property type="nucleotide sequence ID" value="XM_046203323.1"/>
</dbReference>
<reference evidence="1" key="2">
    <citation type="submission" date="2021-01" db="EMBL/GenBank/DDBJ databases">
        <authorList>
            <person name="Schikora-Tamarit M.A."/>
        </authorList>
    </citation>
    <scope>NUCLEOTIDE SEQUENCE</scope>
    <source>
        <strain evidence="1">CBS6075</strain>
    </source>
</reference>
<proteinExistence type="predicted"/>
<sequence>MRELMVTRSSSHCFFSSGVLRINDTILAPYAGGFDSSDRTILDSCDRTALLSAASWSGNTTCTAPTRSPYMPAFLANDWQTTIGNRYCLSTASRTAHASFSSEPDEKPWYAESNRAKWPPCSTALRILSHWSGVGSSPVGLCAVACNRNTDPCGAFLIASRNPSRSSDLVFASQYGYVAIFSPMYSNSWIWLAQVGCET</sequence>
<dbReference type="AlphaFoldDB" id="A0A9P8PCD3"/>
<dbReference type="Proteomes" id="UP000769157">
    <property type="component" value="Unassembled WGS sequence"/>
</dbReference>
<accession>A0A9P8PCD3</accession>